<keyword evidence="1" id="KW-0812">Transmembrane</keyword>
<dbReference type="PANTHER" id="PTHR23320">
    <property type="entry name" value="MEMBRANE-SPANNING 4-DOMAINS SUBFAMILY A MS4A -RELATED"/>
    <property type="match status" value="1"/>
</dbReference>
<dbReference type="InterPro" id="IPR030417">
    <property type="entry name" value="MS4A"/>
</dbReference>
<keyword evidence="1" id="KW-0472">Membrane</keyword>
<feature type="transmembrane region" description="Helical" evidence="1">
    <location>
        <begin position="40"/>
        <end position="61"/>
    </location>
</feature>
<feature type="transmembrane region" description="Helical" evidence="1">
    <location>
        <begin position="104"/>
        <end position="130"/>
    </location>
</feature>
<dbReference type="Ensembl" id="ENSCCRT00015076268.1">
    <property type="protein sequence ID" value="ENSCCRP00015073871.1"/>
    <property type="gene ID" value="ENSCCRG00015029926.1"/>
</dbReference>
<dbReference type="PANTHER" id="PTHR23320:SF143">
    <property type="entry name" value="MEMBRANE-SPANNING 4-DOMAINS SUBFAMILY A MEMBER 4A-LIKE ISOFORM X1"/>
    <property type="match status" value="1"/>
</dbReference>
<protein>
    <submittedName>
        <fullName evidence="2">Uncharacterized protein</fullName>
    </submittedName>
</protein>
<reference evidence="2" key="1">
    <citation type="submission" date="2025-08" db="UniProtKB">
        <authorList>
            <consortium name="Ensembl"/>
        </authorList>
    </citation>
    <scope>IDENTIFICATION</scope>
</reference>
<dbReference type="AlphaFoldDB" id="A0A8C1X0M8"/>
<evidence type="ECO:0000313" key="3">
    <source>
        <dbReference type="Proteomes" id="UP000694700"/>
    </source>
</evidence>
<name>A0A8C1X0M8_CYPCA</name>
<organism evidence="2 3">
    <name type="scientific">Cyprinus carpio</name>
    <name type="common">Common carp</name>
    <dbReference type="NCBI Taxonomy" id="7962"/>
    <lineage>
        <taxon>Eukaryota</taxon>
        <taxon>Metazoa</taxon>
        <taxon>Chordata</taxon>
        <taxon>Craniata</taxon>
        <taxon>Vertebrata</taxon>
        <taxon>Euteleostomi</taxon>
        <taxon>Actinopterygii</taxon>
        <taxon>Neopterygii</taxon>
        <taxon>Teleostei</taxon>
        <taxon>Ostariophysi</taxon>
        <taxon>Cypriniformes</taxon>
        <taxon>Cyprinidae</taxon>
        <taxon>Cyprininae</taxon>
        <taxon>Cyprinus</taxon>
    </lineage>
</organism>
<feature type="transmembrane region" description="Helical" evidence="1">
    <location>
        <begin position="73"/>
        <end position="92"/>
    </location>
</feature>
<sequence length="211" mass="23324">MEDEPRIESGEDRNPGEVLHIRFQKNPNQKLKYLEAEPKILGVTQIAFAVFFIFMVVMLYVNDLGMYTDVGMVTGGTTSMIIIIAGSLAIAAQNLHLPTLKACLGMQVVACMASVISIFLHISIFPAVYYCWAHDLESSQKTACQNVTTGFGNYLGLQKLVIGVHITLSATLAAYCCKVIQCCSPVSSVVRTHANWNARCSSCYKMLFWRI</sequence>
<keyword evidence="1" id="KW-1133">Transmembrane helix</keyword>
<evidence type="ECO:0000313" key="2">
    <source>
        <dbReference type="Ensembl" id="ENSCCRP00015073871.1"/>
    </source>
</evidence>
<evidence type="ECO:0000256" key="1">
    <source>
        <dbReference type="SAM" id="Phobius"/>
    </source>
</evidence>
<dbReference type="Proteomes" id="UP000694700">
    <property type="component" value="Unplaced"/>
</dbReference>
<proteinExistence type="predicted"/>
<accession>A0A8C1X0M8</accession>